<dbReference type="InterPro" id="IPR036291">
    <property type="entry name" value="NAD(P)-bd_dom_sf"/>
</dbReference>
<dbReference type="InterPro" id="IPR006115">
    <property type="entry name" value="6PGDH_NADP-bd"/>
</dbReference>
<evidence type="ECO:0000313" key="8">
    <source>
        <dbReference type="EMBL" id="MFJ3044729.1"/>
    </source>
</evidence>
<evidence type="ECO:0000313" key="9">
    <source>
        <dbReference type="Proteomes" id="UP001617427"/>
    </source>
</evidence>
<dbReference type="EMBL" id="JBIUZV010000001">
    <property type="protein sequence ID" value="MFJ3044729.1"/>
    <property type="molecule type" value="Genomic_DNA"/>
</dbReference>
<dbReference type="InterPro" id="IPR011548">
    <property type="entry name" value="HIBADH"/>
</dbReference>
<dbReference type="PANTHER" id="PTHR22981">
    <property type="entry name" value="3-HYDROXYISOBUTYRATE DEHYDROGENASE-RELATED"/>
    <property type="match status" value="1"/>
</dbReference>
<comment type="similarity">
    <text evidence="1 5">Belongs to the HIBADH-related family.</text>
</comment>
<dbReference type="Proteomes" id="UP001617427">
    <property type="component" value="Unassembled WGS sequence"/>
</dbReference>
<dbReference type="InterPro" id="IPR029154">
    <property type="entry name" value="HIBADH-like_NADP-bd"/>
</dbReference>
<feature type="domain" description="3-hydroxyisobutyrate dehydrogenase-like NAD-binding" evidence="7">
    <location>
        <begin position="168"/>
        <end position="293"/>
    </location>
</feature>
<dbReference type="SUPFAM" id="SSF51735">
    <property type="entry name" value="NAD(P)-binding Rossmann-fold domains"/>
    <property type="match status" value="1"/>
</dbReference>
<comment type="catalytic activity">
    <reaction evidence="5">
        <text>3-hydroxy-2-methylpropanoate + NAD(+) = 2-methyl-3-oxopropanoate + NADH + H(+)</text>
        <dbReference type="Rhea" id="RHEA:17681"/>
        <dbReference type="ChEBI" id="CHEBI:11805"/>
        <dbReference type="ChEBI" id="CHEBI:15378"/>
        <dbReference type="ChEBI" id="CHEBI:57540"/>
        <dbReference type="ChEBI" id="CHEBI:57700"/>
        <dbReference type="ChEBI" id="CHEBI:57945"/>
        <dbReference type="EC" id="1.1.1.31"/>
    </reaction>
</comment>
<dbReference type="Pfam" id="PF14833">
    <property type="entry name" value="NAD_binding_11"/>
    <property type="match status" value="1"/>
</dbReference>
<protein>
    <recommendedName>
        <fullName evidence="5">3-hydroxyisobutyrate dehydrogenase</fullName>
        <shortName evidence="5">HIBADH</shortName>
        <ecNumber evidence="5">1.1.1.31</ecNumber>
    </recommendedName>
</protein>
<keyword evidence="4 5" id="KW-0520">NAD</keyword>
<dbReference type="InterPro" id="IPR013328">
    <property type="entry name" value="6PGD_dom2"/>
</dbReference>
<evidence type="ECO:0000256" key="3">
    <source>
        <dbReference type="ARBA" id="ARBA00023002"/>
    </source>
</evidence>
<dbReference type="SUPFAM" id="SSF48179">
    <property type="entry name" value="6-phosphogluconate dehydrogenase C-terminal domain-like"/>
    <property type="match status" value="1"/>
</dbReference>
<keyword evidence="9" id="KW-1185">Reference proteome</keyword>
<sequence>MARKIAFIGLGNMGGPMAANLVRKGFDVTGFDIFQEALARLAQAGGKTAGSAGEAARGADVVITMLPTGEHVHAAYAGEKGILAMAHDAAVLVDCSTVAPDVPRNIAEAAAAQGRGLAMLDAPVSGGTSGAAAGTLTFIVGGEAGVLEKTRGVFDAMGRKVFHAGAIGAGQLVKLCNNMLLGVLTIGTCEALRLGIKNGLDPKVLTEIMCQSSGQNVVLQTYSPCPGVMENVPSARGYAGGFATDLMLKDLRLASDLAQQSEVRAPLGQIVKALYELHQSRGSGPLDHSSVFNLSATLDELPSLASNQRRPAGTAPVI</sequence>
<dbReference type="InterPro" id="IPR015815">
    <property type="entry name" value="HIBADH-related"/>
</dbReference>
<dbReference type="Gene3D" id="1.10.1040.10">
    <property type="entry name" value="N-(1-d-carboxylethyl)-l-norvaline Dehydrogenase, domain 2"/>
    <property type="match status" value="1"/>
</dbReference>
<dbReference type="InterPro" id="IPR002204">
    <property type="entry name" value="3-OH-isobutyrate_DH-rel_CS"/>
</dbReference>
<reference evidence="8 9" key="1">
    <citation type="submission" date="2024-10" db="EMBL/GenBank/DDBJ databases">
        <title>The Natural Products Discovery Center: Release of the First 8490 Sequenced Strains for Exploring Actinobacteria Biosynthetic Diversity.</title>
        <authorList>
            <person name="Kalkreuter E."/>
            <person name="Kautsar S.A."/>
            <person name="Yang D."/>
            <person name="Bader C.D."/>
            <person name="Teijaro C.N."/>
            <person name="Fluegel L."/>
            <person name="Davis C.M."/>
            <person name="Simpson J.R."/>
            <person name="Lauterbach L."/>
            <person name="Steele A.D."/>
            <person name="Gui C."/>
            <person name="Meng S."/>
            <person name="Li G."/>
            <person name="Viehrig K."/>
            <person name="Ye F."/>
            <person name="Su P."/>
            <person name="Kiefer A.F."/>
            <person name="Nichols A."/>
            <person name="Cepeda A.J."/>
            <person name="Yan W."/>
            <person name="Fan B."/>
            <person name="Jiang Y."/>
            <person name="Adhikari A."/>
            <person name="Zheng C.-J."/>
            <person name="Schuster L."/>
            <person name="Cowan T.M."/>
            <person name="Smanski M.J."/>
            <person name="Chevrette M.G."/>
            <person name="De Carvalho L.P.S."/>
            <person name="Shen B."/>
        </authorList>
    </citation>
    <scope>NUCLEOTIDE SEQUENCE [LARGE SCALE GENOMIC DNA]</scope>
    <source>
        <strain evidence="8 9">NPDC087045</strain>
    </source>
</reference>
<organism evidence="8 9">
    <name type="scientific">Herbaspirillum chlorophenolicum</name>
    <dbReference type="NCBI Taxonomy" id="211589"/>
    <lineage>
        <taxon>Bacteria</taxon>
        <taxon>Pseudomonadati</taxon>
        <taxon>Pseudomonadota</taxon>
        <taxon>Betaproteobacteria</taxon>
        <taxon>Burkholderiales</taxon>
        <taxon>Oxalobacteraceae</taxon>
        <taxon>Herbaspirillum</taxon>
    </lineage>
</organism>
<dbReference type="InterPro" id="IPR008927">
    <property type="entry name" value="6-PGluconate_DH-like_C_sf"/>
</dbReference>
<keyword evidence="2 5" id="KW-0101">Branched-chain amino acid catabolism</keyword>
<gene>
    <name evidence="8" type="primary">mmsB</name>
    <name evidence="8" type="ORF">ACIPEN_02755</name>
</gene>
<accession>A0ABW8ETD5</accession>
<keyword evidence="3 5" id="KW-0560">Oxidoreductase</keyword>
<dbReference type="NCBIfam" id="TIGR01692">
    <property type="entry name" value="HIBADH"/>
    <property type="match status" value="1"/>
</dbReference>
<evidence type="ECO:0000259" key="6">
    <source>
        <dbReference type="Pfam" id="PF03446"/>
    </source>
</evidence>
<comment type="pathway">
    <text evidence="5">Amino-acid degradation; L-valine degradation.</text>
</comment>
<dbReference type="PROSITE" id="PS00895">
    <property type="entry name" value="3_HYDROXYISOBUT_DH"/>
    <property type="match status" value="1"/>
</dbReference>
<evidence type="ECO:0000256" key="5">
    <source>
        <dbReference type="RuleBase" id="RU910714"/>
    </source>
</evidence>
<dbReference type="Pfam" id="PF03446">
    <property type="entry name" value="NAD_binding_2"/>
    <property type="match status" value="1"/>
</dbReference>
<evidence type="ECO:0000256" key="2">
    <source>
        <dbReference type="ARBA" id="ARBA00022456"/>
    </source>
</evidence>
<evidence type="ECO:0000256" key="1">
    <source>
        <dbReference type="ARBA" id="ARBA00009080"/>
    </source>
</evidence>
<comment type="caution">
    <text evidence="8">The sequence shown here is derived from an EMBL/GenBank/DDBJ whole genome shotgun (WGS) entry which is preliminary data.</text>
</comment>
<dbReference type="RefSeq" id="WP_402698216.1">
    <property type="nucleotide sequence ID" value="NZ_JBIUZV010000001.1"/>
</dbReference>
<feature type="domain" description="6-phosphogluconate dehydrogenase NADP-binding" evidence="6">
    <location>
        <begin position="4"/>
        <end position="165"/>
    </location>
</feature>
<dbReference type="EC" id="1.1.1.31" evidence="5"/>
<dbReference type="GO" id="GO:0008442">
    <property type="term" value="F:3-hydroxyisobutyrate dehydrogenase activity"/>
    <property type="evidence" value="ECO:0007669"/>
    <property type="project" value="UniProtKB-EC"/>
</dbReference>
<dbReference type="PANTHER" id="PTHR22981:SF7">
    <property type="entry name" value="3-HYDROXYISOBUTYRATE DEHYDROGENASE, MITOCHONDRIAL"/>
    <property type="match status" value="1"/>
</dbReference>
<evidence type="ECO:0000256" key="4">
    <source>
        <dbReference type="ARBA" id="ARBA00023027"/>
    </source>
</evidence>
<evidence type="ECO:0000259" key="7">
    <source>
        <dbReference type="Pfam" id="PF14833"/>
    </source>
</evidence>
<dbReference type="PIRSF" id="PIRSF000103">
    <property type="entry name" value="HIBADH"/>
    <property type="match status" value="1"/>
</dbReference>
<proteinExistence type="inferred from homology"/>
<dbReference type="Gene3D" id="3.40.50.720">
    <property type="entry name" value="NAD(P)-binding Rossmann-like Domain"/>
    <property type="match status" value="1"/>
</dbReference>
<name>A0ABW8ETD5_9BURK</name>